<dbReference type="PANTHER" id="PTHR24045">
    <property type="match status" value="1"/>
</dbReference>
<dbReference type="EMBL" id="MXAN01000081">
    <property type="protein sequence ID" value="OPH34653.1"/>
    <property type="molecule type" value="Genomic_DNA"/>
</dbReference>
<dbReference type="InterPro" id="IPR031358">
    <property type="entry name" value="Stealth_CR1"/>
</dbReference>
<organism evidence="7 9">
    <name type="scientific">Moraxella lacunata</name>
    <dbReference type="NCBI Taxonomy" id="477"/>
    <lineage>
        <taxon>Bacteria</taxon>
        <taxon>Pseudomonadati</taxon>
        <taxon>Pseudomonadota</taxon>
        <taxon>Gammaproteobacteria</taxon>
        <taxon>Moraxellales</taxon>
        <taxon>Moraxellaceae</taxon>
        <taxon>Moraxella</taxon>
    </lineage>
</organism>
<name>A0A1V4GPU8_MORLA</name>
<evidence type="ECO:0000259" key="5">
    <source>
        <dbReference type="Pfam" id="PF17101"/>
    </source>
</evidence>
<protein>
    <submittedName>
        <fullName evidence="8">Capsular polysaccharide phosphotransferase SacB</fullName>
        <ecNumber evidence="8">2.7.-.-</ecNumber>
    </submittedName>
    <submittedName>
        <fullName evidence="7">Capsule biosynthesis protein CapC</fullName>
    </submittedName>
</protein>
<keyword evidence="2 8" id="KW-0808">Transferase</keyword>
<dbReference type="Proteomes" id="UP000254107">
    <property type="component" value="Unassembled WGS sequence"/>
</dbReference>
<reference evidence="8 10" key="3">
    <citation type="submission" date="2018-06" db="EMBL/GenBank/DDBJ databases">
        <authorList>
            <consortium name="Pathogen Informatics"/>
            <person name="Doyle S."/>
        </authorList>
    </citation>
    <scope>NUCLEOTIDE SEQUENCE [LARGE SCALE GENOMIC DNA]</scope>
    <source>
        <strain evidence="8 10">NCTC7911</strain>
    </source>
</reference>
<dbReference type="GO" id="GO:0000271">
    <property type="term" value="P:polysaccharide biosynthetic process"/>
    <property type="evidence" value="ECO:0007669"/>
    <property type="project" value="UniProtKB-KW"/>
</dbReference>
<evidence type="ECO:0000313" key="9">
    <source>
        <dbReference type="Proteomes" id="UP000191025"/>
    </source>
</evidence>
<comment type="similarity">
    <text evidence="1">Belongs to the stealth family.</text>
</comment>
<sequence length="371" mass="43520">MKKFIDRYKCKTKKLINNPPIFFRDYFNKRYPLTHTELGVDEATESAFIAYSGVNNVLNAKDTPVDVVFTWVDNTDPAWQARYHQHKALVDESIVGQFATDIARFDNHNELYYAVKAVKRHLAWVRHIYIVTDNQTPAWIDEFEQVTVIDHRQIIDEKYLPTFNSHVIEAFLHKIPNLSENFIYFNDDVFVAKDLPKEHFFSANGLASIFISSKVLSEMQARGVRTPTLLATNKSLNLLAKQYPHTITNALVHTYYPLKKSVYEYAWQLYGEQIKAFLPNRFRSNNDLNMATCLVPWLAYYQRLATERLDVCYYFNIRSRKALTCYDKLLRLKKLDASPHSFCANDFNTELKNPVIDYRERLLKMLDAYYA</sequence>
<evidence type="ECO:0000256" key="3">
    <source>
        <dbReference type="ARBA" id="ARBA00023169"/>
    </source>
</evidence>
<dbReference type="EC" id="2.7.-.-" evidence="8"/>
<evidence type="ECO:0000313" key="10">
    <source>
        <dbReference type="Proteomes" id="UP000254107"/>
    </source>
</evidence>
<reference evidence="7" key="2">
    <citation type="submission" date="2017-03" db="EMBL/GenBank/DDBJ databases">
        <authorList>
            <person name="Afonso C.L."/>
            <person name="Miller P.J."/>
            <person name="Scott M.A."/>
            <person name="Spackman E."/>
            <person name="Goraichik I."/>
            <person name="Dimitrov K.M."/>
            <person name="Suarez D.L."/>
            <person name="Swayne D.E."/>
        </authorList>
    </citation>
    <scope>NUCLEOTIDE SEQUENCE</scope>
    <source>
        <strain evidence="7">CCUG 4441</strain>
    </source>
</reference>
<dbReference type="Pfam" id="PF11380">
    <property type="entry name" value="Stealth_CR2"/>
    <property type="match status" value="1"/>
</dbReference>
<keyword evidence="3" id="KW-0270">Exopolysaccharide synthesis</keyword>
<keyword evidence="10" id="KW-1185">Reference proteome</keyword>
<reference evidence="9" key="1">
    <citation type="submission" date="2017-03" db="EMBL/GenBank/DDBJ databases">
        <title>Draft genome sequence of Moraxella equi CCUG 4950T type strain.</title>
        <authorList>
            <person name="Salva-Serra F."/>
            <person name="Engstrom-Jakobsson H."/>
            <person name="Thorell K."/>
            <person name="Jaen-Luchoro D."/>
            <person name="Gonzales-Siles L."/>
            <person name="Karlsson R."/>
            <person name="Yazdan S."/>
            <person name="Boulund F."/>
            <person name="Johnning A."/>
            <person name="Engstrand L."/>
            <person name="Kristiansson E."/>
            <person name="Moore E."/>
        </authorList>
    </citation>
    <scope>NUCLEOTIDE SEQUENCE [LARGE SCALE GENOMIC DNA]</scope>
    <source>
        <strain evidence="9">CCUG 4441</strain>
    </source>
</reference>
<accession>A0A1V4GPU8</accession>
<dbReference type="RefSeq" id="WP_062499044.1">
    <property type="nucleotide sequence ID" value="NZ_MXAN01000081.1"/>
</dbReference>
<evidence type="ECO:0000256" key="1">
    <source>
        <dbReference type="ARBA" id="ARBA00007583"/>
    </source>
</evidence>
<feature type="domain" description="Stealth protein CR2 conserved region 2" evidence="4">
    <location>
        <begin position="104"/>
        <end position="206"/>
    </location>
</feature>
<dbReference type="GO" id="GO:0016772">
    <property type="term" value="F:transferase activity, transferring phosphorus-containing groups"/>
    <property type="evidence" value="ECO:0007669"/>
    <property type="project" value="InterPro"/>
</dbReference>
<dbReference type="GeneID" id="302270878"/>
<feature type="domain" description="Stealth protein CR3 conserved region 3" evidence="6">
    <location>
        <begin position="253"/>
        <end position="294"/>
    </location>
</feature>
<dbReference type="Pfam" id="PF17102">
    <property type="entry name" value="Stealth_CR3"/>
    <property type="match status" value="1"/>
</dbReference>
<dbReference type="InterPro" id="IPR031357">
    <property type="entry name" value="Stealth_CR3"/>
</dbReference>
<dbReference type="EMBL" id="UGQC01000001">
    <property type="protein sequence ID" value="STZ00945.1"/>
    <property type="molecule type" value="Genomic_DNA"/>
</dbReference>
<feature type="domain" description="Stealth protein CR1 conserved region 1" evidence="5">
    <location>
        <begin position="64"/>
        <end position="85"/>
    </location>
</feature>
<evidence type="ECO:0000313" key="7">
    <source>
        <dbReference type="EMBL" id="OPH34653.1"/>
    </source>
</evidence>
<dbReference type="Proteomes" id="UP000191025">
    <property type="component" value="Unassembled WGS sequence"/>
</dbReference>
<dbReference type="Pfam" id="PF17101">
    <property type="entry name" value="Stealth_CR1"/>
    <property type="match status" value="1"/>
</dbReference>
<evidence type="ECO:0000259" key="4">
    <source>
        <dbReference type="Pfam" id="PF11380"/>
    </source>
</evidence>
<evidence type="ECO:0000256" key="2">
    <source>
        <dbReference type="ARBA" id="ARBA00022679"/>
    </source>
</evidence>
<evidence type="ECO:0000313" key="8">
    <source>
        <dbReference type="EMBL" id="STZ00945.1"/>
    </source>
</evidence>
<dbReference type="InterPro" id="IPR021520">
    <property type="entry name" value="Stealth_CR2"/>
</dbReference>
<gene>
    <name evidence="8" type="primary">sacB</name>
    <name evidence="7" type="ORF">B5J94_10750</name>
    <name evidence="8" type="ORF">NCTC7911_02358</name>
</gene>
<dbReference type="InterPro" id="IPR047141">
    <property type="entry name" value="Stealth"/>
</dbReference>
<dbReference type="AlphaFoldDB" id="A0A1V4GPU8"/>
<dbReference type="PANTHER" id="PTHR24045:SF0">
    <property type="entry name" value="N-ACETYLGLUCOSAMINE-1-PHOSPHOTRANSFERASE SUBUNITS ALPHA_BETA"/>
    <property type="match status" value="1"/>
</dbReference>
<evidence type="ECO:0000259" key="6">
    <source>
        <dbReference type="Pfam" id="PF17102"/>
    </source>
</evidence>
<proteinExistence type="inferred from homology"/>